<accession>A0ACB8UNS8</accession>
<name>A0ACB8UNS8_9EURO</name>
<evidence type="ECO:0000313" key="1">
    <source>
        <dbReference type="EMBL" id="KAI2382271.1"/>
    </source>
</evidence>
<comment type="caution">
    <text evidence="1">The sequence shown here is derived from an EMBL/GenBank/DDBJ whole genome shotgun (WGS) entry which is preliminary data.</text>
</comment>
<proteinExistence type="predicted"/>
<protein>
    <submittedName>
        <fullName evidence="1">Uncharacterized protein</fullName>
    </submittedName>
</protein>
<organism evidence="1">
    <name type="scientific">Ophidiomyces ophidiicola</name>
    <dbReference type="NCBI Taxonomy" id="1387563"/>
    <lineage>
        <taxon>Eukaryota</taxon>
        <taxon>Fungi</taxon>
        <taxon>Dikarya</taxon>
        <taxon>Ascomycota</taxon>
        <taxon>Pezizomycotina</taxon>
        <taxon>Eurotiomycetes</taxon>
        <taxon>Eurotiomycetidae</taxon>
        <taxon>Onygenales</taxon>
        <taxon>Onygenaceae</taxon>
        <taxon>Ophidiomyces</taxon>
    </lineage>
</organism>
<gene>
    <name evidence="1" type="ORF">LOY88_006175</name>
</gene>
<sequence>MAYEGFRSSQPYDKGGFTTPNTYASPQPFRASGPPPFPDSCSATSDGSRFPPQHPSPSPQCQPPPPAPIPPPPTTDLADPLTDPMRFYQNQHTPQRDPPPFQQKIDVPPEVIAQITASVVQQLQGLNFAGNSAAPAPNHPAHNTSLAPFTPSVSEFSHPSTTQVYTPPSPFRGPEGSFQSPQFSNVQFAQIPHNSAQAPPVEHDDDESQSPFDRPGTNRPKPSRLSTQDETPVEKTWGQLFDRDGVPTSRFGQLVRGVAMHLIQSYAPGNTLVVTPQKMQKYYEDTKSPGGPYAWNDVFDDRTSSISRLYREVQAEHHLIQDRTDERPDIPGLTPGGFERWMRLMVVAYPDQECERLQRTLLEMPISNPDDPKERFPKDLPRRLFPKFPDHNARGHMDHCILTHCRVSPSRYVMRDDAQYDIPRHRRGSPPLGAPLPSSDPRLSSPFEIEEDEVEDDVAPAQPIERERKPYSVQIPNQKLNTNAPIEQVKQREGARGGRQSPIMRSKHDSKDFSGSEYPFVKTPTSARPREDTTPRYRDQPREKETKPERVPEFGREKHSNQQAYVNWEDEEDYYRPPSPVAAKAGRRSPAYDESADWPFR</sequence>
<dbReference type="EMBL" id="JALBCA010000133">
    <property type="protein sequence ID" value="KAI2382271.1"/>
    <property type="molecule type" value="Genomic_DNA"/>
</dbReference>
<reference evidence="1" key="1">
    <citation type="journal article" date="2022" name="bioRxiv">
        <title>Population genetic analysis of Ophidiomyces ophidiicola, the causative agent of snake fungal disease, indicates recent introductions to the USA.</title>
        <authorList>
            <person name="Ladner J.T."/>
            <person name="Palmer J.M."/>
            <person name="Ettinger C.L."/>
            <person name="Stajich J.E."/>
            <person name="Farrell T.M."/>
            <person name="Glorioso B.M."/>
            <person name="Lawson B."/>
            <person name="Price S.J."/>
            <person name="Stengle A.G."/>
            <person name="Grear D.A."/>
            <person name="Lorch J.M."/>
        </authorList>
    </citation>
    <scope>NUCLEOTIDE SEQUENCE</scope>
    <source>
        <strain evidence="1">NWHC 24266-5</strain>
    </source>
</reference>